<dbReference type="RefSeq" id="WP_236099808.1">
    <property type="nucleotide sequence ID" value="NZ_JAKGUD010000010.1"/>
</dbReference>
<dbReference type="InterPro" id="IPR011231">
    <property type="entry name" value="Phage_VT1-Sakai_H0018"/>
</dbReference>
<dbReference type="PIRSF" id="PIRSF030771">
    <property type="entry name" value="UCP030771"/>
    <property type="match status" value="1"/>
</dbReference>
<accession>A0ABS9EPJ3</accession>
<gene>
    <name evidence="1" type="ORF">L2W38_09800</name>
</gene>
<proteinExistence type="predicted"/>
<keyword evidence="2" id="KW-1185">Reference proteome</keyword>
<name>A0ABS9EPJ3_9BACT</name>
<dbReference type="Proteomes" id="UP001200430">
    <property type="component" value="Unassembled WGS sequence"/>
</dbReference>
<comment type="caution">
    <text evidence="1">The sequence shown here is derived from an EMBL/GenBank/DDBJ whole genome shotgun (WGS) entry which is preliminary data.</text>
</comment>
<sequence length="107" mass="11079">MRTYVEIGGRMDYTPTEDVSVDDVVVLGGRIGVATTDIPAGKTGVLAVVGVFRLPAVTGTAFAPGEALYWDASAGSLTRDGTDDKPLAGYAWTPKAASANFGEVKID</sequence>
<reference evidence="1 2" key="1">
    <citation type="submission" date="2022-01" db="EMBL/GenBank/DDBJ databases">
        <title>Dethiosulfovibrio faecalis sp. nov., a novel proteolytic, non-sulfur-reducing bacterium isolated from a marine aquaculture solid waste bioreactor.</title>
        <authorList>
            <person name="Grabowski S."/>
            <person name="Apolinario E."/>
            <person name="Schneider N."/>
            <person name="Marshall C.W."/>
            <person name="Sowers K.R."/>
        </authorList>
    </citation>
    <scope>NUCLEOTIDE SEQUENCE [LARGE SCALE GENOMIC DNA]</scope>
    <source>
        <strain evidence="1 2">DSM 12537</strain>
    </source>
</reference>
<organism evidence="1 2">
    <name type="scientific">Dethiosulfovibrio marinus</name>
    <dbReference type="NCBI Taxonomy" id="133532"/>
    <lineage>
        <taxon>Bacteria</taxon>
        <taxon>Thermotogati</taxon>
        <taxon>Synergistota</taxon>
        <taxon>Synergistia</taxon>
        <taxon>Synergistales</taxon>
        <taxon>Dethiosulfovibrionaceae</taxon>
        <taxon>Dethiosulfovibrio</taxon>
    </lineage>
</organism>
<evidence type="ECO:0000313" key="1">
    <source>
        <dbReference type="EMBL" id="MCF4143104.1"/>
    </source>
</evidence>
<protein>
    <submittedName>
        <fullName evidence="1">DUF2190 family protein</fullName>
    </submittedName>
</protein>
<evidence type="ECO:0000313" key="2">
    <source>
        <dbReference type="Proteomes" id="UP001200430"/>
    </source>
</evidence>
<dbReference type="EMBL" id="JAKGUD010000010">
    <property type="protein sequence ID" value="MCF4143104.1"/>
    <property type="molecule type" value="Genomic_DNA"/>
</dbReference>
<dbReference type="Pfam" id="PF09956">
    <property type="entry name" value="Phage_cement_2"/>
    <property type="match status" value="1"/>
</dbReference>